<name>A0A7C9GVQ9_9SPHN</name>
<keyword evidence="8 11" id="KW-1133">Transmembrane helix</keyword>
<keyword evidence="6 11" id="KW-0812">Transmembrane</keyword>
<dbReference type="SMART" id="SM00387">
    <property type="entry name" value="HATPase_c"/>
    <property type="match status" value="1"/>
</dbReference>
<dbReference type="SMART" id="SM00304">
    <property type="entry name" value="HAMP"/>
    <property type="match status" value="1"/>
</dbReference>
<dbReference type="EC" id="2.7.13.3" evidence="3"/>
<dbReference type="GO" id="GO:0000155">
    <property type="term" value="F:phosphorelay sensor kinase activity"/>
    <property type="evidence" value="ECO:0007669"/>
    <property type="project" value="InterPro"/>
</dbReference>
<dbReference type="InterPro" id="IPR004358">
    <property type="entry name" value="Sig_transdc_His_kin-like_C"/>
</dbReference>
<keyword evidence="4" id="KW-0597">Phosphoprotein</keyword>
<sequence length="499" mass="52468">MSSMSISVGCAPRSTPTAKRRCCGRCAVPAIASMRPDRPVVSAPDRRRPFHSAALRGALWITLIALSATGAALTVQYLQTTRLLQARAQALVDDETASLIARYRYDGLAGVEAAIDRQAALPRLNEFFYLLAAPDGTPAAGNLLGWPVEVTAAGFHSFATEVVNTQGLPTRRWVDARAVLLGGNYRLLVGSFADERASLRARYLSALFWSLLVTGVLGLALGWWYSRRGLRFVDDVSDVGQRLLAGKLSERVPVSNRGDEYDRLATTINSCFAEIERLITSLRATTDGMAHDLKTPLTRIRARLELAELSGADVPAAAIAQSRHDLDSLLELIDGALGLARAEATATAGFAPVALDAVAREAIELYGPVVDEAGLALTADLAPAEVIGARSLLAQAVANLLDNAIKFTPAGGSVTVVTAMAAGQVMLTVRDSGPGIPAAEREAVLGRFHRLERDVAAPGSGIGLSLVAVAARVHGATLTLADAGPGLAVTLAFPTARNG</sequence>
<feature type="domain" description="HAMP" evidence="13">
    <location>
        <begin position="227"/>
        <end position="280"/>
    </location>
</feature>
<dbReference type="PANTHER" id="PTHR45436:SF8">
    <property type="entry name" value="HISTIDINE KINASE"/>
    <property type="match status" value="1"/>
</dbReference>
<proteinExistence type="predicted"/>
<protein>
    <recommendedName>
        <fullName evidence="3">histidine kinase</fullName>
        <ecNumber evidence="3">2.7.13.3</ecNumber>
    </recommendedName>
</protein>
<comment type="caution">
    <text evidence="14">The sequence shown here is derived from an EMBL/GenBank/DDBJ whole genome shotgun (WGS) entry which is preliminary data.</text>
</comment>
<keyword evidence="9" id="KW-0902">Two-component regulatory system</keyword>
<dbReference type="Gene3D" id="6.10.340.10">
    <property type="match status" value="1"/>
</dbReference>
<comment type="subcellular location">
    <subcellularLocation>
        <location evidence="2">Membrane</location>
    </subcellularLocation>
</comment>
<dbReference type="SUPFAM" id="SSF47384">
    <property type="entry name" value="Homodimeric domain of signal transducing histidine kinase"/>
    <property type="match status" value="1"/>
</dbReference>
<evidence type="ECO:0000256" key="9">
    <source>
        <dbReference type="ARBA" id="ARBA00023012"/>
    </source>
</evidence>
<evidence type="ECO:0000256" key="3">
    <source>
        <dbReference type="ARBA" id="ARBA00012438"/>
    </source>
</evidence>
<dbReference type="Gene3D" id="1.10.287.130">
    <property type="match status" value="1"/>
</dbReference>
<dbReference type="InterPro" id="IPR036890">
    <property type="entry name" value="HATPase_C_sf"/>
</dbReference>
<evidence type="ECO:0000256" key="10">
    <source>
        <dbReference type="ARBA" id="ARBA00023136"/>
    </source>
</evidence>
<organism evidence="14 15">
    <name type="scientific">Sandarakinorhabdus fusca</name>
    <dbReference type="NCBI Taxonomy" id="1439888"/>
    <lineage>
        <taxon>Bacteria</taxon>
        <taxon>Pseudomonadati</taxon>
        <taxon>Pseudomonadota</taxon>
        <taxon>Alphaproteobacteria</taxon>
        <taxon>Sphingomonadales</taxon>
        <taxon>Sphingosinicellaceae</taxon>
        <taxon>Sandarakinorhabdus</taxon>
    </lineage>
</organism>
<dbReference type="EMBL" id="WIOL01000003">
    <property type="protein sequence ID" value="MQT17718.1"/>
    <property type="molecule type" value="Genomic_DNA"/>
</dbReference>
<gene>
    <name evidence="14" type="ORF">F3168_10645</name>
</gene>
<dbReference type="AlphaFoldDB" id="A0A7C9GVQ9"/>
<dbReference type="PROSITE" id="PS50885">
    <property type="entry name" value="HAMP"/>
    <property type="match status" value="1"/>
</dbReference>
<dbReference type="GO" id="GO:0005886">
    <property type="term" value="C:plasma membrane"/>
    <property type="evidence" value="ECO:0007669"/>
    <property type="project" value="TreeGrafter"/>
</dbReference>
<evidence type="ECO:0000256" key="5">
    <source>
        <dbReference type="ARBA" id="ARBA00022679"/>
    </source>
</evidence>
<dbReference type="SUPFAM" id="SSF55874">
    <property type="entry name" value="ATPase domain of HSP90 chaperone/DNA topoisomerase II/histidine kinase"/>
    <property type="match status" value="1"/>
</dbReference>
<dbReference type="InterPro" id="IPR003660">
    <property type="entry name" value="HAMP_dom"/>
</dbReference>
<keyword evidence="10 11" id="KW-0472">Membrane</keyword>
<dbReference type="OrthoDB" id="9815202at2"/>
<dbReference type="SMART" id="SM00388">
    <property type="entry name" value="HisKA"/>
    <property type="match status" value="1"/>
</dbReference>
<evidence type="ECO:0000256" key="8">
    <source>
        <dbReference type="ARBA" id="ARBA00022989"/>
    </source>
</evidence>
<dbReference type="PRINTS" id="PR00344">
    <property type="entry name" value="BCTRLSENSOR"/>
</dbReference>
<keyword evidence="7" id="KW-0418">Kinase</keyword>
<dbReference type="CDD" id="cd00082">
    <property type="entry name" value="HisKA"/>
    <property type="match status" value="1"/>
</dbReference>
<dbReference type="InterPro" id="IPR036097">
    <property type="entry name" value="HisK_dim/P_sf"/>
</dbReference>
<evidence type="ECO:0000313" key="14">
    <source>
        <dbReference type="EMBL" id="MQT17718.1"/>
    </source>
</evidence>
<evidence type="ECO:0000256" key="6">
    <source>
        <dbReference type="ARBA" id="ARBA00022692"/>
    </source>
</evidence>
<dbReference type="InterPro" id="IPR003661">
    <property type="entry name" value="HisK_dim/P_dom"/>
</dbReference>
<dbReference type="InterPro" id="IPR005467">
    <property type="entry name" value="His_kinase_dom"/>
</dbReference>
<keyword evidence="5" id="KW-0808">Transferase</keyword>
<evidence type="ECO:0000259" key="12">
    <source>
        <dbReference type="PROSITE" id="PS50109"/>
    </source>
</evidence>
<feature type="domain" description="Histidine kinase" evidence="12">
    <location>
        <begin position="288"/>
        <end position="497"/>
    </location>
</feature>
<dbReference type="Gene3D" id="3.30.565.10">
    <property type="entry name" value="Histidine kinase-like ATPase, C-terminal domain"/>
    <property type="match status" value="1"/>
</dbReference>
<comment type="catalytic activity">
    <reaction evidence="1">
        <text>ATP + protein L-histidine = ADP + protein N-phospho-L-histidine.</text>
        <dbReference type="EC" id="2.7.13.3"/>
    </reaction>
</comment>
<dbReference type="InterPro" id="IPR003594">
    <property type="entry name" value="HATPase_dom"/>
</dbReference>
<dbReference type="Pfam" id="PF00512">
    <property type="entry name" value="HisKA"/>
    <property type="match status" value="1"/>
</dbReference>
<evidence type="ECO:0000256" key="1">
    <source>
        <dbReference type="ARBA" id="ARBA00000085"/>
    </source>
</evidence>
<accession>A0A7C9GVQ9</accession>
<dbReference type="PROSITE" id="PS50109">
    <property type="entry name" value="HIS_KIN"/>
    <property type="match status" value="1"/>
</dbReference>
<dbReference type="Pfam" id="PF02518">
    <property type="entry name" value="HATPase_c"/>
    <property type="match status" value="1"/>
</dbReference>
<evidence type="ECO:0000259" key="13">
    <source>
        <dbReference type="PROSITE" id="PS50885"/>
    </source>
</evidence>
<evidence type="ECO:0000256" key="7">
    <source>
        <dbReference type="ARBA" id="ARBA00022777"/>
    </source>
</evidence>
<dbReference type="PANTHER" id="PTHR45436">
    <property type="entry name" value="SENSOR HISTIDINE KINASE YKOH"/>
    <property type="match status" value="1"/>
</dbReference>
<evidence type="ECO:0000313" key="15">
    <source>
        <dbReference type="Proteomes" id="UP000481327"/>
    </source>
</evidence>
<keyword evidence="15" id="KW-1185">Reference proteome</keyword>
<feature type="transmembrane region" description="Helical" evidence="11">
    <location>
        <begin position="206"/>
        <end position="225"/>
    </location>
</feature>
<reference evidence="14 15" key="1">
    <citation type="submission" date="2019-09" db="EMBL/GenBank/DDBJ databases">
        <title>Polymorphobacter sp. isolated from a lake in China.</title>
        <authorList>
            <person name="Liu Z."/>
        </authorList>
    </citation>
    <scope>NUCLEOTIDE SEQUENCE [LARGE SCALE GENOMIC DNA]</scope>
    <source>
        <strain evidence="14 15">D40P</strain>
    </source>
</reference>
<evidence type="ECO:0000256" key="2">
    <source>
        <dbReference type="ARBA" id="ARBA00004370"/>
    </source>
</evidence>
<dbReference type="Proteomes" id="UP000481327">
    <property type="component" value="Unassembled WGS sequence"/>
</dbReference>
<evidence type="ECO:0000256" key="11">
    <source>
        <dbReference type="SAM" id="Phobius"/>
    </source>
</evidence>
<dbReference type="InterPro" id="IPR050428">
    <property type="entry name" value="TCS_sensor_his_kinase"/>
</dbReference>
<evidence type="ECO:0000256" key="4">
    <source>
        <dbReference type="ARBA" id="ARBA00022553"/>
    </source>
</evidence>
<feature type="transmembrane region" description="Helical" evidence="11">
    <location>
        <begin position="57"/>
        <end position="78"/>
    </location>
</feature>